<name>A0A4Q9QH05_9GAMM</name>
<keyword evidence="2" id="KW-1185">Reference proteome</keyword>
<dbReference type="Proteomes" id="UP000292302">
    <property type="component" value="Unassembled WGS sequence"/>
</dbReference>
<organism evidence="1 2">
    <name type="scientific">Phytopseudomonas daroniae</name>
    <dbReference type="NCBI Taxonomy" id="2487519"/>
    <lineage>
        <taxon>Bacteria</taxon>
        <taxon>Pseudomonadati</taxon>
        <taxon>Pseudomonadota</taxon>
        <taxon>Gammaproteobacteria</taxon>
        <taxon>Pseudomonadales</taxon>
        <taxon>Pseudomonadaceae</taxon>
        <taxon>Phytopseudomonas</taxon>
    </lineage>
</organism>
<sequence>MPVSISPHYEAEKLEAPDIDDIIDVYEDRIQHWVIEPAKLLANTEHGGPAAFCILLTYFEGAWSYLMRKSSSGRSKEYFKYGFTDAFTLSGNPEQLLLRVGQLLYEDARCGFFHDGLFRGKVFFADMNRDMVITLPVRDGNLDIEGEIQSILIDVKRCISAVEKHFSATISSLRDTSSTEKRAEFFKFFKSQCDWEQPGPIVGIREPGK</sequence>
<dbReference type="RefSeq" id="WP_131182293.1">
    <property type="nucleotide sequence ID" value="NZ_QJUI01000030.1"/>
</dbReference>
<dbReference type="EMBL" id="QJUI01000030">
    <property type="protein sequence ID" value="TBU72001.1"/>
    <property type="molecule type" value="Genomic_DNA"/>
</dbReference>
<evidence type="ECO:0000313" key="2">
    <source>
        <dbReference type="Proteomes" id="UP000292302"/>
    </source>
</evidence>
<evidence type="ECO:0000313" key="1">
    <source>
        <dbReference type="EMBL" id="TBU72001.1"/>
    </source>
</evidence>
<accession>A0A4Q9QH05</accession>
<protein>
    <submittedName>
        <fullName evidence="1">Uncharacterized protein</fullName>
    </submittedName>
</protein>
<reference evidence="1 2" key="1">
    <citation type="submission" date="2018-06" db="EMBL/GenBank/DDBJ databases">
        <title>Three novel Pseudomonas species isolated from symptomatic oak.</title>
        <authorList>
            <person name="Bueno-Gonzalez V."/>
            <person name="Brady C."/>
        </authorList>
    </citation>
    <scope>NUCLEOTIDE SEQUENCE [LARGE SCALE GENOMIC DNA]</scope>
    <source>
        <strain evidence="1 2">P9A</strain>
    </source>
</reference>
<gene>
    <name evidence="1" type="ORF">DNK06_23020</name>
</gene>
<comment type="caution">
    <text evidence="1">The sequence shown here is derived from an EMBL/GenBank/DDBJ whole genome shotgun (WGS) entry which is preliminary data.</text>
</comment>
<proteinExistence type="predicted"/>
<dbReference type="AlphaFoldDB" id="A0A4Q9QH05"/>
<dbReference type="OrthoDB" id="7062433at2"/>